<dbReference type="InterPro" id="IPR000073">
    <property type="entry name" value="AB_hydrolase_1"/>
</dbReference>
<keyword evidence="2" id="KW-0378">Hydrolase</keyword>
<reference evidence="2" key="1">
    <citation type="submission" date="2023-10" db="EMBL/GenBank/DDBJ databases">
        <title>Development of a sustainable strategy for remediation of hydrocarbon-contaminated territories based on the waste exchange concept.</title>
        <authorList>
            <person name="Krivoruchko A."/>
        </authorList>
    </citation>
    <scope>NUCLEOTIDE SEQUENCE</scope>
    <source>
        <strain evidence="2">IEGM 68</strain>
    </source>
</reference>
<gene>
    <name evidence="2" type="ORF">R4315_05860</name>
</gene>
<feature type="domain" description="AB hydrolase-1" evidence="1">
    <location>
        <begin position="47"/>
        <end position="266"/>
    </location>
</feature>
<dbReference type="Pfam" id="PF12697">
    <property type="entry name" value="Abhydrolase_6"/>
    <property type="match status" value="1"/>
</dbReference>
<sequence>MAKLDDFYRAYDVLLGSWPVVATPVDVPTAYGMTRVNVCGPESGAPLLLLPGGGATSTVWAANVEVLARRHRVYAVDIMQDAGRSVSDGTPLRSTSDLFTWLDEVLDGLGLESTALVGHSYGAMIALGYTSSGRGNVDSVVLLDPTSCFAGLSTRYLLRAAPLLLRPTAERQRALIRWETGGVGLDERWLELAALGAVAFAGAKVVVPRRPKPAAFARMTVPTTVLLAGSSRAHDAAAVAATIRRRLPSATVTTIEGATHHTMPMVPAAAIGAAIVGAVS</sequence>
<name>A0AAE4UW43_9NOCA</name>
<comment type="caution">
    <text evidence="2">The sequence shown here is derived from an EMBL/GenBank/DDBJ whole genome shotgun (WGS) entry which is preliminary data.</text>
</comment>
<dbReference type="SUPFAM" id="SSF53474">
    <property type="entry name" value="alpha/beta-Hydrolases"/>
    <property type="match status" value="1"/>
</dbReference>
<evidence type="ECO:0000259" key="1">
    <source>
        <dbReference type="Pfam" id="PF12697"/>
    </source>
</evidence>
<dbReference type="GO" id="GO:0016020">
    <property type="term" value="C:membrane"/>
    <property type="evidence" value="ECO:0007669"/>
    <property type="project" value="TreeGrafter"/>
</dbReference>
<accession>A0AAE4UW43</accession>
<dbReference type="PANTHER" id="PTHR43798:SF33">
    <property type="entry name" value="HYDROLASE, PUTATIVE (AFU_ORTHOLOGUE AFUA_2G14860)-RELATED"/>
    <property type="match status" value="1"/>
</dbReference>
<proteinExistence type="predicted"/>
<protein>
    <submittedName>
        <fullName evidence="2">Alpha/beta hydrolase</fullName>
    </submittedName>
</protein>
<dbReference type="GO" id="GO:0016787">
    <property type="term" value="F:hydrolase activity"/>
    <property type="evidence" value="ECO:0007669"/>
    <property type="project" value="UniProtKB-KW"/>
</dbReference>
<organism evidence="2 3">
    <name type="scientific">Rhodococcus oxybenzonivorans</name>
    <dbReference type="NCBI Taxonomy" id="1990687"/>
    <lineage>
        <taxon>Bacteria</taxon>
        <taxon>Bacillati</taxon>
        <taxon>Actinomycetota</taxon>
        <taxon>Actinomycetes</taxon>
        <taxon>Mycobacteriales</taxon>
        <taxon>Nocardiaceae</taxon>
        <taxon>Rhodococcus</taxon>
    </lineage>
</organism>
<dbReference type="AlphaFoldDB" id="A0AAE4UW43"/>
<dbReference type="InterPro" id="IPR050266">
    <property type="entry name" value="AB_hydrolase_sf"/>
</dbReference>
<dbReference type="InterPro" id="IPR029058">
    <property type="entry name" value="AB_hydrolase_fold"/>
</dbReference>
<dbReference type="Gene3D" id="3.40.50.1820">
    <property type="entry name" value="alpha/beta hydrolase"/>
    <property type="match status" value="1"/>
</dbReference>
<evidence type="ECO:0000313" key="2">
    <source>
        <dbReference type="EMBL" id="MDV7264071.1"/>
    </source>
</evidence>
<dbReference type="Proteomes" id="UP001185863">
    <property type="component" value="Unassembled WGS sequence"/>
</dbReference>
<dbReference type="PANTHER" id="PTHR43798">
    <property type="entry name" value="MONOACYLGLYCEROL LIPASE"/>
    <property type="match status" value="1"/>
</dbReference>
<dbReference type="EMBL" id="JAWLUP010000007">
    <property type="protein sequence ID" value="MDV7264071.1"/>
    <property type="molecule type" value="Genomic_DNA"/>
</dbReference>
<dbReference type="RefSeq" id="WP_213571594.1">
    <property type="nucleotide sequence ID" value="NZ_JAWLUP010000007.1"/>
</dbReference>
<evidence type="ECO:0000313" key="3">
    <source>
        <dbReference type="Proteomes" id="UP001185863"/>
    </source>
</evidence>